<dbReference type="Pfam" id="PF24984">
    <property type="entry name" value="HEAT_EF3_GNC1"/>
    <property type="match status" value="1"/>
</dbReference>
<dbReference type="EMBL" id="BTGD01000013">
    <property type="protein sequence ID" value="GMM57384.1"/>
    <property type="molecule type" value="Genomic_DNA"/>
</dbReference>
<keyword evidence="9" id="KW-0648">Protein biosynthesis</keyword>
<dbReference type="InterPro" id="IPR040533">
    <property type="entry name" value="EF3_4HB"/>
</dbReference>
<evidence type="ECO:0000256" key="9">
    <source>
        <dbReference type="ARBA" id="ARBA00022917"/>
    </source>
</evidence>
<evidence type="ECO:0000259" key="12">
    <source>
        <dbReference type="PROSITE" id="PS50893"/>
    </source>
</evidence>
<dbReference type="InterPro" id="IPR047036">
    <property type="entry name" value="EF3_4HB_sf"/>
</dbReference>
<feature type="repeat" description="HEAT" evidence="11">
    <location>
        <begin position="165"/>
        <end position="200"/>
    </location>
</feature>
<dbReference type="FunFam" id="2.40.50.990:FF:000001">
    <property type="entry name" value="Elongation factor 3"/>
    <property type="match status" value="1"/>
</dbReference>
<reference evidence="14" key="2">
    <citation type="submission" date="2023-06" db="EMBL/GenBank/DDBJ databases">
        <authorList>
            <person name="Mure A."/>
            <person name="Hattori Y."/>
        </authorList>
    </citation>
    <scope>NUCLEOTIDE SEQUENCE</scope>
    <source>
        <strain evidence="14">KH-74</strain>
    </source>
</reference>
<comment type="similarity">
    <text evidence="3">Belongs to the ABC transporter superfamily. ABCF family. EF3 subfamily.</text>
</comment>
<keyword evidence="7" id="KW-0251">Elongation factor</keyword>
<dbReference type="InterPro" id="IPR011989">
    <property type="entry name" value="ARM-like"/>
</dbReference>
<evidence type="ECO:0000256" key="11">
    <source>
        <dbReference type="PROSITE-ProRule" id="PRU00103"/>
    </source>
</evidence>
<dbReference type="InterPro" id="IPR017871">
    <property type="entry name" value="ABC_transporter-like_CS"/>
</dbReference>
<dbReference type="InterPro" id="IPR003593">
    <property type="entry name" value="AAA+_ATPase"/>
</dbReference>
<evidence type="ECO:0000256" key="6">
    <source>
        <dbReference type="ARBA" id="ARBA00022741"/>
    </source>
</evidence>
<keyword evidence="15" id="KW-1185">Reference proteome</keyword>
<dbReference type="SMART" id="SM00382">
    <property type="entry name" value="AAA"/>
    <property type="match status" value="2"/>
</dbReference>
<comment type="subcellular location">
    <subcellularLocation>
        <location evidence="1">Cytoplasm</location>
    </subcellularLocation>
</comment>
<dbReference type="PANTHER" id="PTHR19211:SF5">
    <property type="entry name" value="ELONGATION FACTOR 3A-RELATED"/>
    <property type="match status" value="1"/>
</dbReference>
<dbReference type="Gene3D" id="2.40.50.990">
    <property type="match status" value="1"/>
</dbReference>
<dbReference type="Pfam" id="PF00005">
    <property type="entry name" value="ABC_tran"/>
    <property type="match status" value="3"/>
</dbReference>
<dbReference type="SUPFAM" id="SSF48371">
    <property type="entry name" value="ARM repeat"/>
    <property type="match status" value="1"/>
</dbReference>
<dbReference type="GO" id="GO:0005737">
    <property type="term" value="C:cytoplasm"/>
    <property type="evidence" value="ECO:0007669"/>
    <property type="project" value="UniProtKB-SubCell"/>
</dbReference>
<dbReference type="PROSITE" id="PS50077">
    <property type="entry name" value="HEAT_REPEAT"/>
    <property type="match status" value="1"/>
</dbReference>
<dbReference type="PROSITE" id="PS00211">
    <property type="entry name" value="ABC_TRANSPORTER_1"/>
    <property type="match status" value="1"/>
</dbReference>
<comment type="caution">
    <text evidence="14">The sequence shown here is derived from an EMBL/GenBank/DDBJ whole genome shotgun (WGS) entry which is preliminary data.</text>
</comment>
<evidence type="ECO:0000313" key="13">
    <source>
        <dbReference type="EMBL" id="GMM57384.1"/>
    </source>
</evidence>
<dbReference type="InterPro" id="IPR016024">
    <property type="entry name" value="ARM-type_fold"/>
</dbReference>
<accession>A0AAV5S3E4</accession>
<reference evidence="14 15" key="1">
    <citation type="journal article" date="2023" name="Elife">
        <title>Identification of key yeast species and microbe-microbe interactions impacting larval growth of Drosophila in the wild.</title>
        <authorList>
            <person name="Mure A."/>
            <person name="Sugiura Y."/>
            <person name="Maeda R."/>
            <person name="Honda K."/>
            <person name="Sakurai N."/>
            <person name="Takahashi Y."/>
            <person name="Watada M."/>
            <person name="Katoh T."/>
            <person name="Gotoh A."/>
            <person name="Gotoh Y."/>
            <person name="Taniguchi I."/>
            <person name="Nakamura K."/>
            <person name="Hayashi T."/>
            <person name="Katayama T."/>
            <person name="Uemura T."/>
            <person name="Hattori Y."/>
        </authorList>
    </citation>
    <scope>NUCLEOTIDE SEQUENCE [LARGE SCALE GENOMIC DNA]</scope>
    <source>
        <strain evidence="14 15">KH-74</strain>
    </source>
</reference>
<name>A0AAV5S3E4_MAUHU</name>
<dbReference type="AlphaFoldDB" id="A0AAV5S3E4"/>
<dbReference type="PROSITE" id="PS50893">
    <property type="entry name" value="ABC_TRANSPORTER_2"/>
    <property type="match status" value="2"/>
</dbReference>
<dbReference type="Pfam" id="PF17947">
    <property type="entry name" value="4HB"/>
    <property type="match status" value="1"/>
</dbReference>
<dbReference type="InterPro" id="IPR050611">
    <property type="entry name" value="ABCF"/>
</dbReference>
<evidence type="ECO:0000256" key="3">
    <source>
        <dbReference type="ARBA" id="ARBA00011054"/>
    </source>
</evidence>
<dbReference type="PANTHER" id="PTHR19211">
    <property type="entry name" value="ATP-BINDING TRANSPORT PROTEIN-RELATED"/>
    <property type="match status" value="1"/>
</dbReference>
<evidence type="ECO:0000256" key="10">
    <source>
        <dbReference type="ARBA" id="ARBA00049360"/>
    </source>
</evidence>
<evidence type="ECO:0000256" key="1">
    <source>
        <dbReference type="ARBA" id="ARBA00004496"/>
    </source>
</evidence>
<keyword evidence="4" id="KW-0963">Cytoplasm</keyword>
<dbReference type="Gene3D" id="1.20.1390.20">
    <property type="match status" value="1"/>
</dbReference>
<evidence type="ECO:0000313" key="14">
    <source>
        <dbReference type="EMBL" id="GMM58142.1"/>
    </source>
</evidence>
<protein>
    <recommendedName>
        <fullName evidence="12">ABC transporter domain-containing protein</fullName>
    </recommendedName>
</protein>
<gene>
    <name evidence="13" type="ORF">DAKH74_040000</name>
    <name evidence="14" type="ORF">DAKH74_047580</name>
</gene>
<organism evidence="14 15">
    <name type="scientific">Maudiozyma humilis</name>
    <name type="common">Sour dough yeast</name>
    <name type="synonym">Kazachstania humilis</name>
    <dbReference type="NCBI Taxonomy" id="51915"/>
    <lineage>
        <taxon>Eukaryota</taxon>
        <taxon>Fungi</taxon>
        <taxon>Dikarya</taxon>
        <taxon>Ascomycota</taxon>
        <taxon>Saccharomycotina</taxon>
        <taxon>Saccharomycetes</taxon>
        <taxon>Saccharomycetales</taxon>
        <taxon>Saccharomycetaceae</taxon>
        <taxon>Maudiozyma</taxon>
    </lineage>
</organism>
<dbReference type="Pfam" id="PF24987">
    <property type="entry name" value="HEAT_EF3_N"/>
    <property type="match status" value="1"/>
</dbReference>
<dbReference type="InterPro" id="IPR021133">
    <property type="entry name" value="HEAT_type_2"/>
</dbReference>
<dbReference type="GO" id="GO:0005524">
    <property type="term" value="F:ATP binding"/>
    <property type="evidence" value="ECO:0007669"/>
    <property type="project" value="UniProtKB-KW"/>
</dbReference>
<comment type="catalytic activity">
    <reaction evidence="10">
        <text>ATP + H2O = ADP + phosphate + H(+)</text>
        <dbReference type="Rhea" id="RHEA:13065"/>
        <dbReference type="ChEBI" id="CHEBI:15377"/>
        <dbReference type="ChEBI" id="CHEBI:15378"/>
        <dbReference type="ChEBI" id="CHEBI:30616"/>
        <dbReference type="ChEBI" id="CHEBI:43474"/>
        <dbReference type="ChEBI" id="CHEBI:456216"/>
    </reaction>
</comment>
<dbReference type="InterPro" id="IPR047038">
    <property type="entry name" value="eEF3_chromodomain-like_sf"/>
</dbReference>
<dbReference type="Proteomes" id="UP001377567">
    <property type="component" value="Unassembled WGS sequence"/>
</dbReference>
<keyword evidence="5" id="KW-0677">Repeat</keyword>
<dbReference type="InterPro" id="IPR003439">
    <property type="entry name" value="ABC_transporter-like_ATP-bd"/>
</dbReference>
<sequence length="1037" mass="116434">MCVISQFLQTLASPFSTLRDICLATINRLSLSIFARANYLAVFKYGNNSWTSGNVESLLRLIAAKQTSNVDYIQTPAIESLVLSKLPEIFTSVSSDNRHSLDKATDSINTIIDFINPHALTLFVPRIIARLKATSSWGEKIVLMQALQHLATIAKSTMNQYIPELVPILSSEIWDTKQEVRREAKRTLESISQIVDNKDILPCIYELVAAIVDPSRIPSTIHALGSVALVSDVTSSTLAVMVPVLSRGLRENSNVIKRKSAIIITNMSQLVPSASIIEPFLDELVPQLKYNARDASNPEIRDVSAKARDALEMVYNSRGIGEQAANRPLFEAVSPYVMMGLLDELSTSENTEGMLEFIAHISSNLALNKVTDSETWFAVLREYFEVATGDNDVQTATEKLRQDAISCIPAELVAIQTPSPKETLCDIVFSFSYATTCLLTKTSLSLRRGERYGLCGPNGCGKSSFLRALKDNRIEGFPSSDQCKIAYVEHDIENTRADISVLDYIGVFTTISVEEIVSQLKTLGFTDEMMGNSIQTLSGGWKMKLALTRAMIENPDILLLDEPTNHLDATNCRWVADYLNTCGVTAIVVSHDASFLENICQNVLHFESRKLVLYKGSLSNFVSQCPNAQSYFAIKDNISTYHFPRPGYLEGVRTNEKIIIKVEDVSFKYDGTSHPQVSNVSFQCSLNSRVAIVGANGSGKSTLMNIIAGELVPQSGYVYTHENCRFGYIKQHSFLHLESHMDKTPSEYIQWRFQPGMDRELTDRADRRITDADRRSMDRMFRISGREMRVFKILSRKWHKHTYRYECQMFAPQPIGLQYEPWTPLGTDQTVWLPRAELIRSHPKLVAEVDMKEAVENDQFPGLIRSEIERHCANFGLDPEIVTHLKIKELSGGQKVKLVLAACSWLKPHFIVLDEPTNYLDRNALAGLAKGLKYFEGGVIIGTHSPELVEEIAEEVWTMEDGKLTPTGHSWTTMSSMMPKRVDPNETAPHYTSQGVRVTFDTPKRLTVAQNRRKKKLRIKRMKLLGDDYVSSDEEIW</sequence>
<dbReference type="Gene3D" id="3.40.50.300">
    <property type="entry name" value="P-loop containing nucleotide triphosphate hydrolases"/>
    <property type="match status" value="2"/>
</dbReference>
<dbReference type="InterPro" id="IPR027417">
    <property type="entry name" value="P-loop_NTPase"/>
</dbReference>
<evidence type="ECO:0000256" key="4">
    <source>
        <dbReference type="ARBA" id="ARBA00022490"/>
    </source>
</evidence>
<dbReference type="Gene3D" id="1.25.10.10">
    <property type="entry name" value="Leucine-rich Repeat Variant"/>
    <property type="match status" value="1"/>
</dbReference>
<evidence type="ECO:0000313" key="15">
    <source>
        <dbReference type="Proteomes" id="UP001377567"/>
    </source>
</evidence>
<keyword evidence="6" id="KW-0547">Nucleotide-binding</keyword>
<comment type="pathway">
    <text evidence="2">Protein biosynthesis; polypeptide chain elongation.</text>
</comment>
<dbReference type="GO" id="GO:0003746">
    <property type="term" value="F:translation elongation factor activity"/>
    <property type="evidence" value="ECO:0007669"/>
    <property type="project" value="UniProtKB-ARBA"/>
</dbReference>
<keyword evidence="8" id="KW-0067">ATP-binding</keyword>
<dbReference type="EMBL" id="BTGD01000020">
    <property type="protein sequence ID" value="GMM58142.1"/>
    <property type="molecule type" value="Genomic_DNA"/>
</dbReference>
<feature type="domain" description="ABC transporter" evidence="12">
    <location>
        <begin position="660"/>
        <end position="986"/>
    </location>
</feature>
<dbReference type="GO" id="GO:0016887">
    <property type="term" value="F:ATP hydrolysis activity"/>
    <property type="evidence" value="ECO:0007669"/>
    <property type="project" value="InterPro"/>
</dbReference>
<evidence type="ECO:0000256" key="8">
    <source>
        <dbReference type="ARBA" id="ARBA00022840"/>
    </source>
</evidence>
<feature type="domain" description="ABC transporter" evidence="12">
    <location>
        <begin position="422"/>
        <end position="640"/>
    </location>
</feature>
<evidence type="ECO:0000256" key="7">
    <source>
        <dbReference type="ARBA" id="ARBA00022768"/>
    </source>
</evidence>
<evidence type="ECO:0000256" key="2">
    <source>
        <dbReference type="ARBA" id="ARBA00004815"/>
    </source>
</evidence>
<evidence type="ECO:0000256" key="5">
    <source>
        <dbReference type="ARBA" id="ARBA00022737"/>
    </source>
</evidence>
<dbReference type="SUPFAM" id="SSF52540">
    <property type="entry name" value="P-loop containing nucleoside triphosphate hydrolases"/>
    <property type="match status" value="2"/>
</dbReference>
<dbReference type="CDD" id="cd03221">
    <property type="entry name" value="ABCF_EF-3"/>
    <property type="match status" value="1"/>
</dbReference>
<proteinExistence type="inferred from homology"/>